<proteinExistence type="predicted"/>
<dbReference type="Proteomes" id="UP001226691">
    <property type="component" value="Unassembled WGS sequence"/>
</dbReference>
<reference evidence="2 3" key="1">
    <citation type="submission" date="2023-07" db="EMBL/GenBank/DDBJ databases">
        <title>Functional and genomic diversity of the sorghum phyllosphere microbiome.</title>
        <authorList>
            <person name="Shade A."/>
        </authorList>
    </citation>
    <scope>NUCLEOTIDE SEQUENCE [LARGE SCALE GENOMIC DNA]</scope>
    <source>
        <strain evidence="2 3">SORGH_AS_1207</strain>
    </source>
</reference>
<organism evidence="2 3">
    <name type="scientific">Microbacterium trichothecenolyticum</name>
    <name type="common">Aureobacterium trichothecenolyticum</name>
    <dbReference type="NCBI Taxonomy" id="69370"/>
    <lineage>
        <taxon>Bacteria</taxon>
        <taxon>Bacillati</taxon>
        <taxon>Actinomycetota</taxon>
        <taxon>Actinomycetes</taxon>
        <taxon>Micrococcales</taxon>
        <taxon>Microbacteriaceae</taxon>
        <taxon>Microbacterium</taxon>
    </lineage>
</organism>
<accession>A0ABU0TRY4</accession>
<dbReference type="EMBL" id="JAUTBF010000001">
    <property type="protein sequence ID" value="MDQ1122422.1"/>
    <property type="molecule type" value="Genomic_DNA"/>
</dbReference>
<feature type="transmembrane region" description="Helical" evidence="1">
    <location>
        <begin position="20"/>
        <end position="40"/>
    </location>
</feature>
<protein>
    <submittedName>
        <fullName evidence="2">Uncharacterized membrane protein YgaE (UPF0421/DUF939 family)</fullName>
    </submittedName>
</protein>
<gene>
    <name evidence="2" type="ORF">QE412_000995</name>
</gene>
<evidence type="ECO:0000313" key="2">
    <source>
        <dbReference type="EMBL" id="MDQ1122422.1"/>
    </source>
</evidence>
<name>A0ABU0TRY4_MICTR</name>
<evidence type="ECO:0000256" key="1">
    <source>
        <dbReference type="SAM" id="Phobius"/>
    </source>
</evidence>
<feature type="transmembrane region" description="Helical" evidence="1">
    <location>
        <begin position="103"/>
        <end position="124"/>
    </location>
</feature>
<keyword evidence="3" id="KW-1185">Reference proteome</keyword>
<keyword evidence="1" id="KW-1133">Transmembrane helix</keyword>
<sequence>MVGPMAPMIIGERPAVSRTLVANQLMLSAATLIGAIASMLSGHIVSAPLFVTGAGVIFVLGIVAVLVPWASLPAWAAPIVPVADVVAIALLRESAPTDGFGLLWAFPAMWIGAVLALRGVGSAVRIGDRG</sequence>
<evidence type="ECO:0000313" key="3">
    <source>
        <dbReference type="Proteomes" id="UP001226691"/>
    </source>
</evidence>
<keyword evidence="1" id="KW-0472">Membrane</keyword>
<feature type="transmembrane region" description="Helical" evidence="1">
    <location>
        <begin position="47"/>
        <end position="66"/>
    </location>
</feature>
<comment type="caution">
    <text evidence="2">The sequence shown here is derived from an EMBL/GenBank/DDBJ whole genome shotgun (WGS) entry which is preliminary data.</text>
</comment>
<keyword evidence="1" id="KW-0812">Transmembrane</keyword>